<feature type="domain" description="Glycosyl hydrolase family 13 catalytic" evidence="14">
    <location>
        <begin position="270"/>
        <end position="620"/>
    </location>
</feature>
<evidence type="ECO:0000256" key="5">
    <source>
        <dbReference type="ARBA" id="ARBA00022801"/>
    </source>
</evidence>
<evidence type="ECO:0000256" key="6">
    <source>
        <dbReference type="ARBA" id="ARBA00022837"/>
    </source>
</evidence>
<dbReference type="SUPFAM" id="SSF49452">
    <property type="entry name" value="Starch-binding domain-like"/>
    <property type="match status" value="1"/>
</dbReference>
<comment type="catalytic activity">
    <reaction evidence="8">
        <text>Hydrolysis of (1-&gt;6)-alpha-D-glucosidic linkages in pullulan, amylopectin and glycogen, and in the alpha- and beta-limit dextrins of amylopectin and glycogen.</text>
        <dbReference type="EC" id="3.2.1.41"/>
    </reaction>
</comment>
<accession>A0A521FL78</accession>
<dbReference type="Gene3D" id="2.60.40.1110">
    <property type="match status" value="1"/>
</dbReference>
<evidence type="ECO:0000256" key="13">
    <source>
        <dbReference type="SAM" id="MobiDB-lite"/>
    </source>
</evidence>
<dbReference type="EC" id="3.2.1.1" evidence="3"/>
<dbReference type="Pfam" id="PF00128">
    <property type="entry name" value="Alpha-amylase"/>
    <property type="match status" value="1"/>
</dbReference>
<keyword evidence="7" id="KW-0326">Glycosidase</keyword>
<feature type="compositionally biased region" description="Low complexity" evidence="13">
    <location>
        <begin position="819"/>
        <end position="843"/>
    </location>
</feature>
<evidence type="ECO:0000256" key="2">
    <source>
        <dbReference type="ARBA" id="ARBA00008061"/>
    </source>
</evidence>
<dbReference type="PANTHER" id="PTHR43002">
    <property type="entry name" value="GLYCOGEN DEBRANCHING ENZYME"/>
    <property type="match status" value="1"/>
</dbReference>
<gene>
    <name evidence="15" type="ORF">SAMN06273567_109146</name>
</gene>
<evidence type="ECO:0000256" key="9">
    <source>
        <dbReference type="ARBA" id="ARBA00024062"/>
    </source>
</evidence>
<dbReference type="InterPro" id="IPR017853">
    <property type="entry name" value="GH"/>
</dbReference>
<dbReference type="RefSeq" id="WP_142460217.1">
    <property type="nucleotide sequence ID" value="NZ_FXTJ01000009.1"/>
</dbReference>
<evidence type="ECO:0000256" key="4">
    <source>
        <dbReference type="ARBA" id="ARBA00022729"/>
    </source>
</evidence>
<evidence type="ECO:0000256" key="7">
    <source>
        <dbReference type="ARBA" id="ARBA00023295"/>
    </source>
</evidence>
<dbReference type="SUPFAM" id="SSF51445">
    <property type="entry name" value="(Trans)glycosidases"/>
    <property type="match status" value="1"/>
</dbReference>
<evidence type="ECO:0000256" key="11">
    <source>
        <dbReference type="ARBA" id="ARBA00030238"/>
    </source>
</evidence>
<evidence type="ECO:0000256" key="3">
    <source>
        <dbReference type="ARBA" id="ARBA00012595"/>
    </source>
</evidence>
<dbReference type="InterPro" id="IPR013784">
    <property type="entry name" value="Carb-bd-like_fold"/>
</dbReference>
<name>A0A521FL78_9ACTN</name>
<protein>
    <recommendedName>
        <fullName evidence="11">1,4-alpha-D-glucan glucanohydrolase</fullName>
        <ecNumber evidence="3">3.2.1.1</ecNumber>
        <ecNumber evidence="9">3.2.1.41</ecNumber>
    </recommendedName>
    <alternativeName>
        <fullName evidence="10">Alpha-dextrin endo-1,6-alpha-glucosidase</fullName>
    </alternativeName>
    <alternativeName>
        <fullName evidence="12">Pullulan 6-glucanohydrolase</fullName>
    </alternativeName>
</protein>
<evidence type="ECO:0000313" key="15">
    <source>
        <dbReference type="EMBL" id="SMO96221.1"/>
    </source>
</evidence>
<dbReference type="Proteomes" id="UP000317484">
    <property type="component" value="Unassembled WGS sequence"/>
</dbReference>
<dbReference type="GO" id="GO:0005975">
    <property type="term" value="P:carbohydrate metabolic process"/>
    <property type="evidence" value="ECO:0007669"/>
    <property type="project" value="InterPro"/>
</dbReference>
<keyword evidence="5" id="KW-0378">Hydrolase</keyword>
<dbReference type="GO" id="GO:0030246">
    <property type="term" value="F:carbohydrate binding"/>
    <property type="evidence" value="ECO:0007669"/>
    <property type="project" value="InterPro"/>
</dbReference>
<dbReference type="Gene3D" id="3.20.20.80">
    <property type="entry name" value="Glycosidases"/>
    <property type="match status" value="1"/>
</dbReference>
<dbReference type="Gene3D" id="2.60.40.10">
    <property type="entry name" value="Immunoglobulins"/>
    <property type="match status" value="1"/>
</dbReference>
<dbReference type="GO" id="GO:0051060">
    <property type="term" value="F:pullulanase activity"/>
    <property type="evidence" value="ECO:0007669"/>
    <property type="project" value="UniProtKB-EC"/>
</dbReference>
<evidence type="ECO:0000256" key="8">
    <source>
        <dbReference type="ARBA" id="ARBA00023965"/>
    </source>
</evidence>
<dbReference type="InterPro" id="IPR004193">
    <property type="entry name" value="Glyco_hydro_13_N"/>
</dbReference>
<evidence type="ECO:0000259" key="14">
    <source>
        <dbReference type="SMART" id="SM00642"/>
    </source>
</evidence>
<dbReference type="EC" id="3.2.1.41" evidence="9"/>
<dbReference type="Pfam" id="PF03714">
    <property type="entry name" value="PUD"/>
    <property type="match status" value="1"/>
</dbReference>
<feature type="compositionally biased region" description="Polar residues" evidence="13">
    <location>
        <begin position="860"/>
        <end position="878"/>
    </location>
</feature>
<feature type="compositionally biased region" description="Polar residues" evidence="13">
    <location>
        <begin position="790"/>
        <end position="801"/>
    </location>
</feature>
<proteinExistence type="inferred from homology"/>
<keyword evidence="6" id="KW-0106">Calcium</keyword>
<reference evidence="15 16" key="1">
    <citation type="submission" date="2017-05" db="EMBL/GenBank/DDBJ databases">
        <authorList>
            <person name="Varghese N."/>
            <person name="Submissions S."/>
        </authorList>
    </citation>
    <scope>NUCLEOTIDE SEQUENCE [LARGE SCALE GENOMIC DNA]</scope>
    <source>
        <strain evidence="15 16">DSM 46834</strain>
    </source>
</reference>
<evidence type="ECO:0000313" key="16">
    <source>
        <dbReference type="Proteomes" id="UP000317484"/>
    </source>
</evidence>
<feature type="region of interest" description="Disordered" evidence="13">
    <location>
        <begin position="769"/>
        <end position="888"/>
    </location>
</feature>
<comment type="similarity">
    <text evidence="2">Belongs to the glycosyl hydrolase 13 family.</text>
</comment>
<feature type="compositionally biased region" description="Basic and acidic residues" evidence="13">
    <location>
        <begin position="769"/>
        <end position="789"/>
    </location>
</feature>
<evidence type="ECO:0000256" key="12">
    <source>
        <dbReference type="ARBA" id="ARBA00031076"/>
    </source>
</evidence>
<dbReference type="AlphaFoldDB" id="A0A521FL78"/>
<organism evidence="15 16">
    <name type="scientific">Geodermatophilus aquaeductus</name>
    <dbReference type="NCBI Taxonomy" id="1564161"/>
    <lineage>
        <taxon>Bacteria</taxon>
        <taxon>Bacillati</taxon>
        <taxon>Actinomycetota</taxon>
        <taxon>Actinomycetes</taxon>
        <taxon>Geodermatophilales</taxon>
        <taxon>Geodermatophilaceae</taxon>
        <taxon>Geodermatophilus</taxon>
    </lineage>
</organism>
<keyword evidence="4" id="KW-0732">Signal</keyword>
<dbReference type="EMBL" id="FXTJ01000009">
    <property type="protein sequence ID" value="SMO96221.1"/>
    <property type="molecule type" value="Genomic_DNA"/>
</dbReference>
<evidence type="ECO:0000256" key="1">
    <source>
        <dbReference type="ARBA" id="ARBA00000548"/>
    </source>
</evidence>
<dbReference type="SUPFAM" id="SSF81296">
    <property type="entry name" value="E set domains"/>
    <property type="match status" value="1"/>
</dbReference>
<dbReference type="Pfam" id="PF02922">
    <property type="entry name" value="CBM_48"/>
    <property type="match status" value="1"/>
</dbReference>
<dbReference type="InterPro" id="IPR006047">
    <property type="entry name" value="GH13_cat_dom"/>
</dbReference>
<dbReference type="SMART" id="SM00642">
    <property type="entry name" value="Aamy"/>
    <property type="match status" value="1"/>
</dbReference>
<dbReference type="GO" id="GO:0004556">
    <property type="term" value="F:alpha-amylase activity"/>
    <property type="evidence" value="ECO:0007669"/>
    <property type="project" value="UniProtKB-EC"/>
</dbReference>
<evidence type="ECO:0000256" key="10">
    <source>
        <dbReference type="ARBA" id="ARBA00029618"/>
    </source>
</evidence>
<sequence length="915" mass="101269">MPTNVTIHYDNSQAFADPHLWVWYDGSDVSDDFAKTGQDASGPVFTVQVRRPEFRFMFKDGPGGFPAVWEDEALRRRHRTTPGREIWCRADKAFVYDVPPRRPEPRSAAERLATITPAKGCHHLPDTDGPSGLGATVLANGGTLFGLYQPNAARVYVVGTFNDWQQPGHPAPDPDRFHELALHRGYSGIPNLWLGEVLDAAPGHEYKYFVQGGVPRDGSGRSARWCTDPFARQLGPDVGRANAVIVDPTAYGWRDRAFRTPDRAGLVLYELSVYGFTEDDGDIVRPGTFAGVTQRIREGYFDDLGVTALSLMPLAEFSGVQGPTALGYSTSVFPAVERDFGAPDDLRALVDAAHQRDLTVLLDQVFNHTSNSENPLWQAILESPPEEGSSGGGLYFSGSTPWGNRVATEKRDVQNLLIDTCKMFLTEYHVDGFRFDATHTSYMDHGFLLRLADELTRFRPDVILVAENLPNQADLNRSGYDGFSQWADPFHDKMKAMLREGVFADSHSFSTDRLGDVCYFSRSAYAAHTNNAVNYVESHDETSVAFEVGTNPTTDHPATKDRKGRLGLFASIVALGLPMIYMGQEFNVERDRNIVSFTWPPDGPDSNGFYRWASRLIRLRRRYPALRIAGNDPAQDGRFTWILGPWLDPAHGAERKVLGWRLRPDELAHEAMVVLLNFEPFPVGVDLELGLAGSWVKLADLDAVDDIPPHGTNTATAPTALRSDDGRYSGFELPSSSGFLYKWELIPRSASPPLNRRLAVLHRDPARIDRREPDVEAHSRRADPMDPQRRQQVGQLLTSEGSRTRRQHVGTGNGCGIRTTPAPTCAGPSTAPASPGSPHTSSARQWPPGSTRPGCLPGRSPTTSATPARASPRTSTWGTEWPAPRRPRRCSACADHRATRRPMTARHGPRRAWCC</sequence>
<comment type="catalytic activity">
    <reaction evidence="1">
        <text>Endohydrolysis of (1-&gt;4)-alpha-D-glucosidic linkages in polysaccharides containing three or more (1-&gt;4)-alpha-linked D-glucose units.</text>
        <dbReference type="EC" id="3.2.1.1"/>
    </reaction>
</comment>
<keyword evidence="16" id="KW-1185">Reference proteome</keyword>
<dbReference type="InterPro" id="IPR013783">
    <property type="entry name" value="Ig-like_fold"/>
</dbReference>
<dbReference type="InterPro" id="IPR005323">
    <property type="entry name" value="CBM41_pullulanase"/>
</dbReference>
<dbReference type="InterPro" id="IPR014756">
    <property type="entry name" value="Ig_E-set"/>
</dbReference>